<accession>A0AAV7S719</accession>
<proteinExistence type="predicted"/>
<organism evidence="2 3">
    <name type="scientific">Pleurodeles waltl</name>
    <name type="common">Iberian ribbed newt</name>
    <dbReference type="NCBI Taxonomy" id="8319"/>
    <lineage>
        <taxon>Eukaryota</taxon>
        <taxon>Metazoa</taxon>
        <taxon>Chordata</taxon>
        <taxon>Craniata</taxon>
        <taxon>Vertebrata</taxon>
        <taxon>Euteleostomi</taxon>
        <taxon>Amphibia</taxon>
        <taxon>Batrachia</taxon>
        <taxon>Caudata</taxon>
        <taxon>Salamandroidea</taxon>
        <taxon>Salamandridae</taxon>
        <taxon>Pleurodelinae</taxon>
        <taxon>Pleurodeles</taxon>
    </lineage>
</organism>
<feature type="coiled-coil region" evidence="1">
    <location>
        <begin position="34"/>
        <end position="61"/>
    </location>
</feature>
<reference evidence="2" key="1">
    <citation type="journal article" date="2022" name="bioRxiv">
        <title>Sequencing and chromosome-scale assembly of the giantPleurodeles waltlgenome.</title>
        <authorList>
            <person name="Brown T."/>
            <person name="Elewa A."/>
            <person name="Iarovenko S."/>
            <person name="Subramanian E."/>
            <person name="Araus A.J."/>
            <person name="Petzold A."/>
            <person name="Susuki M."/>
            <person name="Suzuki K.-i.T."/>
            <person name="Hayashi T."/>
            <person name="Toyoda A."/>
            <person name="Oliveira C."/>
            <person name="Osipova E."/>
            <person name="Leigh N.D."/>
            <person name="Simon A."/>
            <person name="Yun M.H."/>
        </authorList>
    </citation>
    <scope>NUCLEOTIDE SEQUENCE</scope>
    <source>
        <strain evidence="2">20211129_DDA</strain>
        <tissue evidence="2">Liver</tissue>
    </source>
</reference>
<protein>
    <submittedName>
        <fullName evidence="2">Uncharacterized protein</fullName>
    </submittedName>
</protein>
<evidence type="ECO:0000256" key="1">
    <source>
        <dbReference type="SAM" id="Coils"/>
    </source>
</evidence>
<dbReference type="Proteomes" id="UP001066276">
    <property type="component" value="Chromosome 4_2"/>
</dbReference>
<dbReference type="AlphaFoldDB" id="A0AAV7S719"/>
<feature type="non-terminal residue" evidence="2">
    <location>
        <position position="74"/>
    </location>
</feature>
<evidence type="ECO:0000313" key="2">
    <source>
        <dbReference type="EMBL" id="KAJ1159932.1"/>
    </source>
</evidence>
<evidence type="ECO:0000313" key="3">
    <source>
        <dbReference type="Proteomes" id="UP001066276"/>
    </source>
</evidence>
<comment type="caution">
    <text evidence="2">The sequence shown here is derived from an EMBL/GenBank/DDBJ whole genome shotgun (WGS) entry which is preliminary data.</text>
</comment>
<dbReference type="EMBL" id="JANPWB010000008">
    <property type="protein sequence ID" value="KAJ1159932.1"/>
    <property type="molecule type" value="Genomic_DNA"/>
</dbReference>
<gene>
    <name evidence="2" type="ORF">NDU88_000436</name>
</gene>
<keyword evidence="1" id="KW-0175">Coiled coil</keyword>
<keyword evidence="3" id="KW-1185">Reference proteome</keyword>
<sequence length="74" mass="8525">MDCMSERLDKHAEHIDLVERRVSADKQVTMSAMKKQMDKVLQTLQVKVKDIEARSQRINLRIVGILESTNIGNM</sequence>
<name>A0AAV7S719_PLEWA</name>